<proteinExistence type="predicted"/>
<dbReference type="KEGG" id="bgok:Pr1d_31450"/>
<feature type="region of interest" description="Disordered" evidence="1">
    <location>
        <begin position="678"/>
        <end position="716"/>
    </location>
</feature>
<gene>
    <name evidence="3" type="ORF">Pr1d_31450</name>
</gene>
<evidence type="ECO:0000313" key="3">
    <source>
        <dbReference type="EMBL" id="QEG35839.1"/>
    </source>
</evidence>
<reference evidence="3 4" key="1">
    <citation type="submission" date="2019-08" db="EMBL/GenBank/DDBJ databases">
        <title>Deep-cultivation of Planctomycetes and their phenomic and genomic characterization uncovers novel biology.</title>
        <authorList>
            <person name="Wiegand S."/>
            <person name="Jogler M."/>
            <person name="Boedeker C."/>
            <person name="Pinto D."/>
            <person name="Vollmers J."/>
            <person name="Rivas-Marin E."/>
            <person name="Kohn T."/>
            <person name="Peeters S.H."/>
            <person name="Heuer A."/>
            <person name="Rast P."/>
            <person name="Oberbeckmann S."/>
            <person name="Bunk B."/>
            <person name="Jeske O."/>
            <person name="Meyerdierks A."/>
            <person name="Storesund J.E."/>
            <person name="Kallscheuer N."/>
            <person name="Luecker S."/>
            <person name="Lage O.M."/>
            <person name="Pohl T."/>
            <person name="Merkel B.J."/>
            <person name="Hornburger P."/>
            <person name="Mueller R.-W."/>
            <person name="Bruemmer F."/>
            <person name="Labrenz M."/>
            <person name="Spormann A.M."/>
            <person name="Op den Camp H."/>
            <person name="Overmann J."/>
            <person name="Amann R."/>
            <person name="Jetten M.S.M."/>
            <person name="Mascher T."/>
            <person name="Medema M.H."/>
            <person name="Devos D.P."/>
            <person name="Kaster A.-K."/>
            <person name="Ovreas L."/>
            <person name="Rohde M."/>
            <person name="Galperin M.Y."/>
            <person name="Jogler C."/>
        </authorList>
    </citation>
    <scope>NUCLEOTIDE SEQUENCE [LARGE SCALE GENOMIC DNA]</scope>
    <source>
        <strain evidence="3 4">Pr1d</strain>
    </source>
</reference>
<name>A0A5B9QDG4_9BACT</name>
<dbReference type="RefSeq" id="WP_148074292.1">
    <property type="nucleotide sequence ID" value="NZ_CP042913.1"/>
</dbReference>
<dbReference type="Proteomes" id="UP000323917">
    <property type="component" value="Chromosome"/>
</dbReference>
<organism evidence="3 4">
    <name type="scientific">Bythopirellula goksoeyrii</name>
    <dbReference type="NCBI Taxonomy" id="1400387"/>
    <lineage>
        <taxon>Bacteria</taxon>
        <taxon>Pseudomonadati</taxon>
        <taxon>Planctomycetota</taxon>
        <taxon>Planctomycetia</taxon>
        <taxon>Pirellulales</taxon>
        <taxon>Lacipirellulaceae</taxon>
        <taxon>Bythopirellula</taxon>
    </lineage>
</organism>
<dbReference type="EMBL" id="CP042913">
    <property type="protein sequence ID" value="QEG35839.1"/>
    <property type="molecule type" value="Genomic_DNA"/>
</dbReference>
<sequence>MRWSHFFNPSSLLAAAIAVALLGTVFSEAAACSSLVNCLMNDCIRLGPFEITPWLPGFVATSGAIWMLSNQCNPLLKWLGRVSSVMLSMMAVLIPWTVWENSPATEMLRTKVSTDSVGPLLLISFSWLSPFFNLCMVEKLIKHFHTLSLLFILAVTMNFTYAVDEIGSSGSVVVKQHITFDTDLREYFMFVADGFQEGRLEIAELIDRIIHKSPPKTVLHLFACPAHRPICSFTVGDEPSAIRMRTASMKKPLAKAGPFFREPPENGSLQLDLPRVAASIASVRATPFPALVILAGDPVYDGSPHHQGFSMRQGVVPTFATLRKSSLSHLSPFFQGVKDMPKDALVTILAHDSQWGVDHVHQEAVEDFWRELFRKQGGAHLLRITASVESAFDLMRPQAMPNIKTIPVEEEFGMRPATILSAQENPEGIPLIVFLGRPRDKPVLFEVDPPTNAEEMFEKALKSQTHTLIAMRWNVDGSLLTFTDPDLHFSHPDFAEEMAYDNRRTPFAWLLKDIRYGVTLPGGDHPGDAFGENWEMVVVKNEYLDELEAWINVYCAVGGPIKINVVQIGAGIRKDAYYTLPVRFGDEATESKTRDQSQAWFRLPLPLQANEKFEPLSNSARVETKVPRQSAKTPPPTPTQPKVAARSAPVKPLQVVVPASQQEAPQVTPVVAKIVPSASRPEPATQPQVAKKKTFPKKTEAPTLRQQPAVRQVEPQRKQAIQPVVLAPQVLPWAWDENACPPIDY</sequence>
<keyword evidence="4" id="KW-1185">Reference proteome</keyword>
<evidence type="ECO:0000256" key="1">
    <source>
        <dbReference type="SAM" id="MobiDB-lite"/>
    </source>
</evidence>
<feature type="region of interest" description="Disordered" evidence="1">
    <location>
        <begin position="612"/>
        <end position="647"/>
    </location>
</feature>
<evidence type="ECO:0000313" key="4">
    <source>
        <dbReference type="Proteomes" id="UP000323917"/>
    </source>
</evidence>
<feature type="transmembrane region" description="Helical" evidence="2">
    <location>
        <begin position="78"/>
        <end position="99"/>
    </location>
</feature>
<accession>A0A5B9QDG4</accession>
<feature type="transmembrane region" description="Helical" evidence="2">
    <location>
        <begin position="119"/>
        <end position="137"/>
    </location>
</feature>
<dbReference type="AlphaFoldDB" id="A0A5B9QDG4"/>
<protein>
    <submittedName>
        <fullName evidence="3">Uncharacterized protein</fullName>
    </submittedName>
</protein>
<evidence type="ECO:0000256" key="2">
    <source>
        <dbReference type="SAM" id="Phobius"/>
    </source>
</evidence>
<keyword evidence="2" id="KW-0812">Transmembrane</keyword>
<keyword evidence="2" id="KW-1133">Transmembrane helix</keyword>
<feature type="transmembrane region" description="Helical" evidence="2">
    <location>
        <begin position="144"/>
        <end position="163"/>
    </location>
</feature>
<keyword evidence="2" id="KW-0472">Membrane</keyword>
<feature type="transmembrane region" description="Helical" evidence="2">
    <location>
        <begin position="51"/>
        <end position="69"/>
    </location>
</feature>